<sequence length="284" mass="32868">MVLLKRISTSIHPYEIEIGQFFSSEPLASDARNHCVPIYDVLRLPDDEDIALLVMPLLRGYNDPRIQTIGEAVDFFRQIFEGLQFMHENHVAHRDCMNLNIMMDPKPLYPNMFHPLIHFATRDYIGTAKHYTRTGCPTKYYLIDFGLSRRFHPDGGPPREYPIFGGDKTVPEFHKSDEPCDPFPTDIYYLGNLVREDFLQPFHGVDFMLSLASDMVQDEPESRPTIHQVVSCFEDIHNSLGYLQLRSRLVGVNEPLIVRIFFGIRHFFRTVGYVLTCRSAIPSR</sequence>
<dbReference type="Gene3D" id="1.10.510.10">
    <property type="entry name" value="Transferase(Phosphotransferase) domain 1"/>
    <property type="match status" value="1"/>
</dbReference>
<dbReference type="SUPFAM" id="SSF56112">
    <property type="entry name" value="Protein kinase-like (PK-like)"/>
    <property type="match status" value="1"/>
</dbReference>
<reference evidence="4 5" key="1">
    <citation type="journal article" date="2018" name="Sci. Rep.">
        <title>Genome sequence of the cauliflower mushroom Sparassis crispa (Hanabiratake) and its association with beneficial usage.</title>
        <authorList>
            <person name="Kiyama R."/>
            <person name="Furutani Y."/>
            <person name="Kawaguchi K."/>
            <person name="Nakanishi T."/>
        </authorList>
    </citation>
    <scope>NUCLEOTIDE SEQUENCE [LARGE SCALE GENOMIC DNA]</scope>
</reference>
<evidence type="ECO:0000259" key="3">
    <source>
        <dbReference type="PROSITE" id="PS50011"/>
    </source>
</evidence>
<dbReference type="PANTHER" id="PTHR24346:SF30">
    <property type="entry name" value="MATERNAL EMBRYONIC LEUCINE ZIPPER KINASE"/>
    <property type="match status" value="1"/>
</dbReference>
<feature type="domain" description="Protein kinase" evidence="3">
    <location>
        <begin position="1"/>
        <end position="240"/>
    </location>
</feature>
<comment type="caution">
    <text evidence="4">The sequence shown here is derived from an EMBL/GenBank/DDBJ whole genome shotgun (WGS) entry which is preliminary data.</text>
</comment>
<dbReference type="PROSITE" id="PS50011">
    <property type="entry name" value="PROTEIN_KINASE_DOM"/>
    <property type="match status" value="1"/>
</dbReference>
<keyword evidence="5" id="KW-1185">Reference proteome</keyword>
<evidence type="ECO:0000313" key="4">
    <source>
        <dbReference type="EMBL" id="GBE80573.1"/>
    </source>
</evidence>
<dbReference type="OrthoDB" id="5987198at2759"/>
<organism evidence="4 5">
    <name type="scientific">Sparassis crispa</name>
    <dbReference type="NCBI Taxonomy" id="139825"/>
    <lineage>
        <taxon>Eukaryota</taxon>
        <taxon>Fungi</taxon>
        <taxon>Dikarya</taxon>
        <taxon>Basidiomycota</taxon>
        <taxon>Agaricomycotina</taxon>
        <taxon>Agaricomycetes</taxon>
        <taxon>Polyporales</taxon>
        <taxon>Sparassidaceae</taxon>
        <taxon>Sparassis</taxon>
    </lineage>
</organism>
<dbReference type="InParanoid" id="A0A401GEP6"/>
<dbReference type="InterPro" id="IPR000719">
    <property type="entry name" value="Prot_kinase_dom"/>
</dbReference>
<dbReference type="GO" id="GO:0005737">
    <property type="term" value="C:cytoplasm"/>
    <property type="evidence" value="ECO:0007669"/>
    <property type="project" value="TreeGrafter"/>
</dbReference>
<dbReference type="Proteomes" id="UP000287166">
    <property type="component" value="Unassembled WGS sequence"/>
</dbReference>
<dbReference type="GeneID" id="38777490"/>
<dbReference type="STRING" id="139825.A0A401GEP6"/>
<dbReference type="AlphaFoldDB" id="A0A401GEP6"/>
<dbReference type="RefSeq" id="XP_027611486.1">
    <property type="nucleotide sequence ID" value="XM_027755685.1"/>
</dbReference>
<dbReference type="GO" id="GO:0005524">
    <property type="term" value="F:ATP binding"/>
    <property type="evidence" value="ECO:0007669"/>
    <property type="project" value="UniProtKB-KW"/>
</dbReference>
<evidence type="ECO:0000313" key="5">
    <source>
        <dbReference type="Proteomes" id="UP000287166"/>
    </source>
</evidence>
<evidence type="ECO:0000256" key="2">
    <source>
        <dbReference type="ARBA" id="ARBA00022840"/>
    </source>
</evidence>
<keyword evidence="1" id="KW-0547">Nucleotide-binding</keyword>
<accession>A0A401GEP6</accession>
<gene>
    <name evidence="4" type="ORF">SCP_0302880</name>
</gene>
<dbReference type="PANTHER" id="PTHR24346">
    <property type="entry name" value="MAP/MICROTUBULE AFFINITY-REGULATING KINASE"/>
    <property type="match status" value="1"/>
</dbReference>
<dbReference type="InterPro" id="IPR011009">
    <property type="entry name" value="Kinase-like_dom_sf"/>
</dbReference>
<dbReference type="GO" id="GO:0004674">
    <property type="term" value="F:protein serine/threonine kinase activity"/>
    <property type="evidence" value="ECO:0007669"/>
    <property type="project" value="TreeGrafter"/>
</dbReference>
<dbReference type="GO" id="GO:0035556">
    <property type="term" value="P:intracellular signal transduction"/>
    <property type="evidence" value="ECO:0007669"/>
    <property type="project" value="TreeGrafter"/>
</dbReference>
<name>A0A401GEP6_9APHY</name>
<evidence type="ECO:0000256" key="1">
    <source>
        <dbReference type="ARBA" id="ARBA00022741"/>
    </source>
</evidence>
<keyword evidence="2" id="KW-0067">ATP-binding</keyword>
<protein>
    <recommendedName>
        <fullName evidence="3">Protein kinase domain-containing protein</fullName>
    </recommendedName>
</protein>
<dbReference type="EMBL" id="BFAD01000003">
    <property type="protein sequence ID" value="GBE80573.1"/>
    <property type="molecule type" value="Genomic_DNA"/>
</dbReference>
<proteinExistence type="predicted"/>